<dbReference type="AlphaFoldDB" id="A0AA35T5M4"/>
<dbReference type="InterPro" id="IPR001245">
    <property type="entry name" value="Ser-Thr/Tyr_kinase_cat_dom"/>
</dbReference>
<feature type="chain" id="PRO_5041355138" evidence="17">
    <location>
        <begin position="23"/>
        <end position="993"/>
    </location>
</feature>
<name>A0AA35T5M4_GEOBA</name>
<evidence type="ECO:0000256" key="15">
    <source>
        <dbReference type="SAM" id="MobiDB-lite"/>
    </source>
</evidence>
<feature type="region of interest" description="Disordered" evidence="15">
    <location>
        <begin position="968"/>
        <end position="993"/>
    </location>
</feature>
<dbReference type="InterPro" id="IPR013783">
    <property type="entry name" value="Ig-like_fold"/>
</dbReference>
<gene>
    <name evidence="19" type="ORF">GBAR_LOCUS23148</name>
</gene>
<evidence type="ECO:0000256" key="14">
    <source>
        <dbReference type="PROSITE-ProRule" id="PRU10141"/>
    </source>
</evidence>
<reference evidence="19" key="1">
    <citation type="submission" date="2023-03" db="EMBL/GenBank/DDBJ databases">
        <authorList>
            <person name="Steffen K."/>
            <person name="Cardenas P."/>
        </authorList>
    </citation>
    <scope>NUCLEOTIDE SEQUENCE</scope>
</reference>
<feature type="compositionally biased region" description="Basic and acidic residues" evidence="15">
    <location>
        <begin position="977"/>
        <end position="993"/>
    </location>
</feature>
<dbReference type="PROSITE" id="PS50011">
    <property type="entry name" value="PROTEIN_KINASE_DOM"/>
    <property type="match status" value="1"/>
</dbReference>
<keyword evidence="2" id="KW-0808">Transferase</keyword>
<accession>A0AA35T5M4</accession>
<evidence type="ECO:0000256" key="12">
    <source>
        <dbReference type="ARBA" id="ARBA00023180"/>
    </source>
</evidence>
<keyword evidence="11 19" id="KW-0675">Receptor</keyword>
<keyword evidence="17" id="KW-0732">Signal</keyword>
<evidence type="ECO:0000313" key="20">
    <source>
        <dbReference type="Proteomes" id="UP001174909"/>
    </source>
</evidence>
<keyword evidence="12" id="KW-0325">Glycoprotein</keyword>
<evidence type="ECO:0000313" key="19">
    <source>
        <dbReference type="EMBL" id="CAI8041699.1"/>
    </source>
</evidence>
<feature type="domain" description="Protein kinase" evidence="18">
    <location>
        <begin position="564"/>
        <end position="963"/>
    </location>
</feature>
<keyword evidence="10" id="KW-1015">Disulfide bond</keyword>
<dbReference type="InterPro" id="IPR011009">
    <property type="entry name" value="Kinase-like_dom_sf"/>
</dbReference>
<evidence type="ECO:0000256" key="1">
    <source>
        <dbReference type="ARBA" id="ARBA00004167"/>
    </source>
</evidence>
<feature type="binding site" evidence="14">
    <location>
        <position position="599"/>
    </location>
    <ligand>
        <name>ATP</name>
        <dbReference type="ChEBI" id="CHEBI:30616"/>
    </ligand>
</feature>
<evidence type="ECO:0000256" key="10">
    <source>
        <dbReference type="ARBA" id="ARBA00023157"/>
    </source>
</evidence>
<keyword evidence="5" id="KW-0418">Kinase</keyword>
<feature type="signal peptide" evidence="17">
    <location>
        <begin position="1"/>
        <end position="22"/>
    </location>
</feature>
<keyword evidence="4 14" id="KW-0547">Nucleotide-binding</keyword>
<dbReference type="Proteomes" id="UP001174909">
    <property type="component" value="Unassembled WGS sequence"/>
</dbReference>
<comment type="catalytic activity">
    <reaction evidence="13">
        <text>L-tyrosyl-[protein] + ATP = O-phospho-L-tyrosyl-[protein] + ADP + H(+)</text>
        <dbReference type="Rhea" id="RHEA:10596"/>
        <dbReference type="Rhea" id="RHEA-COMP:10136"/>
        <dbReference type="Rhea" id="RHEA-COMP:20101"/>
        <dbReference type="ChEBI" id="CHEBI:15378"/>
        <dbReference type="ChEBI" id="CHEBI:30616"/>
        <dbReference type="ChEBI" id="CHEBI:46858"/>
        <dbReference type="ChEBI" id="CHEBI:61978"/>
        <dbReference type="ChEBI" id="CHEBI:456216"/>
        <dbReference type="EC" id="2.7.10.1"/>
    </reaction>
</comment>
<dbReference type="InterPro" id="IPR050122">
    <property type="entry name" value="RTK"/>
</dbReference>
<comment type="subcellular location">
    <subcellularLocation>
        <location evidence="1">Membrane</location>
        <topology evidence="1">Single-pass membrane protein</topology>
    </subcellularLocation>
</comment>
<keyword evidence="3 16" id="KW-0812">Transmembrane</keyword>
<evidence type="ECO:0000256" key="16">
    <source>
        <dbReference type="SAM" id="Phobius"/>
    </source>
</evidence>
<protein>
    <submittedName>
        <fullName evidence="19">Vascular endothelial growth factor receptor 3</fullName>
    </submittedName>
</protein>
<proteinExistence type="predicted"/>
<dbReference type="GO" id="GO:0007169">
    <property type="term" value="P:cell surface receptor protein tyrosine kinase signaling pathway"/>
    <property type="evidence" value="ECO:0007669"/>
    <property type="project" value="TreeGrafter"/>
</dbReference>
<dbReference type="GO" id="GO:0004714">
    <property type="term" value="F:transmembrane receptor protein tyrosine kinase activity"/>
    <property type="evidence" value="ECO:0007669"/>
    <property type="project" value="UniProtKB-EC"/>
</dbReference>
<dbReference type="GO" id="GO:0005524">
    <property type="term" value="F:ATP binding"/>
    <property type="evidence" value="ECO:0007669"/>
    <property type="project" value="UniProtKB-UniRule"/>
</dbReference>
<dbReference type="CDD" id="cd00192">
    <property type="entry name" value="PTKc"/>
    <property type="match status" value="1"/>
</dbReference>
<dbReference type="PANTHER" id="PTHR24416">
    <property type="entry name" value="TYROSINE-PROTEIN KINASE RECEPTOR"/>
    <property type="match status" value="1"/>
</dbReference>
<comment type="caution">
    <text evidence="19">The sequence shown here is derived from an EMBL/GenBank/DDBJ whole genome shotgun (WGS) entry which is preliminary data.</text>
</comment>
<keyword evidence="6 14" id="KW-0067">ATP-binding</keyword>
<dbReference type="InterPro" id="IPR036179">
    <property type="entry name" value="Ig-like_dom_sf"/>
</dbReference>
<organism evidence="19 20">
    <name type="scientific">Geodia barretti</name>
    <name type="common">Barrett's horny sponge</name>
    <dbReference type="NCBI Taxonomy" id="519541"/>
    <lineage>
        <taxon>Eukaryota</taxon>
        <taxon>Metazoa</taxon>
        <taxon>Porifera</taxon>
        <taxon>Demospongiae</taxon>
        <taxon>Heteroscleromorpha</taxon>
        <taxon>Tetractinellida</taxon>
        <taxon>Astrophorina</taxon>
        <taxon>Geodiidae</taxon>
        <taxon>Geodia</taxon>
    </lineage>
</organism>
<evidence type="ECO:0000256" key="11">
    <source>
        <dbReference type="ARBA" id="ARBA00023170"/>
    </source>
</evidence>
<keyword evidence="20" id="KW-1185">Reference proteome</keyword>
<dbReference type="PANTHER" id="PTHR24416:SF617">
    <property type="entry name" value="RET ONCOGENE, ISOFORM A"/>
    <property type="match status" value="1"/>
</dbReference>
<dbReference type="SUPFAM" id="SSF48726">
    <property type="entry name" value="Immunoglobulin"/>
    <property type="match status" value="1"/>
</dbReference>
<evidence type="ECO:0000256" key="5">
    <source>
        <dbReference type="ARBA" id="ARBA00022777"/>
    </source>
</evidence>
<evidence type="ECO:0000256" key="9">
    <source>
        <dbReference type="ARBA" id="ARBA00023137"/>
    </source>
</evidence>
<dbReference type="InterPro" id="IPR000719">
    <property type="entry name" value="Prot_kinase_dom"/>
</dbReference>
<evidence type="ECO:0000256" key="8">
    <source>
        <dbReference type="ARBA" id="ARBA00023136"/>
    </source>
</evidence>
<dbReference type="GO" id="GO:0043235">
    <property type="term" value="C:receptor complex"/>
    <property type="evidence" value="ECO:0007669"/>
    <property type="project" value="TreeGrafter"/>
</dbReference>
<evidence type="ECO:0000256" key="2">
    <source>
        <dbReference type="ARBA" id="ARBA00022679"/>
    </source>
</evidence>
<keyword evidence="7 16" id="KW-1133">Transmembrane helix</keyword>
<dbReference type="GO" id="GO:0005886">
    <property type="term" value="C:plasma membrane"/>
    <property type="evidence" value="ECO:0007669"/>
    <property type="project" value="TreeGrafter"/>
</dbReference>
<dbReference type="SUPFAM" id="SSF56112">
    <property type="entry name" value="Protein kinase-like (PK-like)"/>
    <property type="match status" value="1"/>
</dbReference>
<feature type="compositionally biased region" description="Low complexity" evidence="15">
    <location>
        <begin position="751"/>
        <end position="766"/>
    </location>
</feature>
<dbReference type="Gene3D" id="1.10.510.10">
    <property type="entry name" value="Transferase(Phosphotransferase) domain 1"/>
    <property type="match status" value="1"/>
</dbReference>
<keyword evidence="8 16" id="KW-0472">Membrane</keyword>
<evidence type="ECO:0000256" key="4">
    <source>
        <dbReference type="ARBA" id="ARBA00022741"/>
    </source>
</evidence>
<evidence type="ECO:0000256" key="13">
    <source>
        <dbReference type="ARBA" id="ARBA00051243"/>
    </source>
</evidence>
<sequence>MEQFSRVLPLVVWLLLLVAVEADVCPGSPEAEGISDDVIRAVCSYFVYSPQATSFRNETRHRHGVFDGVDKNNHVALAQFFHPIVTMMKCSSSCKDVARENVKWCVRIADANRTIETCISVDDDEELLVESTCDARSLGLDAYITLPTTNECGSWGAGCLGLVNLNWFMKDAYFTCISKTDNCSNVNFTQIVTVPGNNKPPTISEITASPLKVKPNGQVIIRAEILSDSTTTSVSWRHGNTTYVEYLQEDPICDSAREGECGNHTHPDGDKLRSQRVRFYVMSRKLNSECVGSSVYSLETYLIVDNATEADAGVYVVNVKNIVQSVSLDDQVNVTVVCDDAPLYIAKCSNYTIAMQKGSNTKWHCTFIAPVGLEIAVFQNKKSVKVEHSDLDGKESLDSFCTCKEPTVIYDVEEVEEVCYSKYTVNVIVCAVSEEVVGNYSVWGQEKEVEQSSVFVKIPSTALAHSSGKTGTYISPAAYAVPVVVLIVALGGIFVVLVVLIRMKKRRRRQGHLSELQSPDPIMSPEAAFYKKSGQFSPISLLSPQSTSAAFSDPLEFPRNQLYVYTKKVLGEGSFGRVLQAKAEGIVPGMPERNIVAIKTTKDNATSVEIEELLGELDLMRNMTPHENILNLLGQCTTPGGPVCLIVEYAKYGNLRDFLRQCEEVVLSLNHKPHIPRHRVVRMDIPACVTLYLCMYTNIHMHTHTHRSRTGTFSSSSAGSFQPLITRQDSSVFTPGSVQHQFVFPFPSPPSHKMSTGSSSSTTESKAAAHHPSTAVPLAHSVAPIGHDYINSKGLVYMEDVHNFALQIACGLQHLASMEIVHCDLAARNVLIAEGFVLKIADFGLARDISGREMYKKNPRGKIPVKWTAPEALENRIFTTKSDVWSFGVVLWELFTYGHSPYPDLHLGQSYDAIVTYLKEGNRMAQPDSCSDEFYELMLKCWFLDPDERPTPIDIVATLTPLDGPLHDDNGLNMPEDECKSKPIEENAIHLSE</sequence>
<dbReference type="InterPro" id="IPR017441">
    <property type="entry name" value="Protein_kinase_ATP_BS"/>
</dbReference>
<dbReference type="Gene3D" id="3.30.200.20">
    <property type="entry name" value="Phosphorylase Kinase, domain 1"/>
    <property type="match status" value="1"/>
</dbReference>
<dbReference type="EMBL" id="CASHTH010003198">
    <property type="protein sequence ID" value="CAI8041699.1"/>
    <property type="molecule type" value="Genomic_DNA"/>
</dbReference>
<dbReference type="PROSITE" id="PS00109">
    <property type="entry name" value="PROTEIN_KINASE_TYR"/>
    <property type="match status" value="1"/>
</dbReference>
<evidence type="ECO:0000256" key="3">
    <source>
        <dbReference type="ARBA" id="ARBA00022692"/>
    </source>
</evidence>
<evidence type="ECO:0000256" key="6">
    <source>
        <dbReference type="ARBA" id="ARBA00022840"/>
    </source>
</evidence>
<evidence type="ECO:0000256" key="7">
    <source>
        <dbReference type="ARBA" id="ARBA00022989"/>
    </source>
</evidence>
<dbReference type="Pfam" id="PF07714">
    <property type="entry name" value="PK_Tyr_Ser-Thr"/>
    <property type="match status" value="1"/>
</dbReference>
<evidence type="ECO:0000256" key="17">
    <source>
        <dbReference type="SAM" id="SignalP"/>
    </source>
</evidence>
<dbReference type="InterPro" id="IPR008266">
    <property type="entry name" value="Tyr_kinase_AS"/>
</dbReference>
<dbReference type="PROSITE" id="PS00107">
    <property type="entry name" value="PROTEIN_KINASE_ATP"/>
    <property type="match status" value="1"/>
</dbReference>
<feature type="transmembrane region" description="Helical" evidence="16">
    <location>
        <begin position="479"/>
        <end position="501"/>
    </location>
</feature>
<evidence type="ECO:0000259" key="18">
    <source>
        <dbReference type="PROSITE" id="PS50011"/>
    </source>
</evidence>
<keyword evidence="9" id="KW-0829">Tyrosine-protein kinase</keyword>
<feature type="region of interest" description="Disordered" evidence="15">
    <location>
        <begin position="747"/>
        <end position="773"/>
    </location>
</feature>
<dbReference type="Gene3D" id="2.60.40.10">
    <property type="entry name" value="Immunoglobulins"/>
    <property type="match status" value="1"/>
</dbReference>
<dbReference type="FunFam" id="1.10.510.10:FF:000554">
    <property type="entry name" value="Predicted protein"/>
    <property type="match status" value="1"/>
</dbReference>